<dbReference type="EMBL" id="VCAZ01000003">
    <property type="protein sequence ID" value="TSK16032.1"/>
    <property type="molecule type" value="Genomic_DNA"/>
</dbReference>
<name>A0A556TJK4_BAGYA</name>
<dbReference type="AlphaFoldDB" id="A0A556TJK4"/>
<reference evidence="1 2" key="1">
    <citation type="journal article" date="2019" name="Genome Biol. Evol.">
        <title>Whole-Genome Sequencing of the Giant Devil Catfish, Bagarius yarrelli.</title>
        <authorList>
            <person name="Jiang W."/>
            <person name="Lv Y."/>
            <person name="Cheng L."/>
            <person name="Yang K."/>
            <person name="Chao B."/>
            <person name="Wang X."/>
            <person name="Li Y."/>
            <person name="Pan X."/>
            <person name="You X."/>
            <person name="Zhang Y."/>
            <person name="Yang J."/>
            <person name="Li J."/>
            <person name="Zhang X."/>
            <person name="Liu S."/>
            <person name="Sun C."/>
            <person name="Yang J."/>
            <person name="Shi Q."/>
        </authorList>
    </citation>
    <scope>NUCLEOTIDE SEQUENCE [LARGE SCALE GENOMIC DNA]</scope>
    <source>
        <strain evidence="1">JWS20170419001</strain>
        <tissue evidence="1">Muscle</tissue>
    </source>
</reference>
<sequence length="133" mass="14668">MPSFRTNQAGVKLYLTAFCKATSVTFLSLLVESQVKVQPASRSIVLSPARGLKGCWIISLSDDGSAWVLRFQKEAVKLFPIASAPCLIEQTYHWPFVAVSVLPDASRTQYPRRLELCSFGVSEPDRPLGFSST</sequence>
<evidence type="ECO:0000313" key="1">
    <source>
        <dbReference type="EMBL" id="TSK16032.1"/>
    </source>
</evidence>
<organism evidence="1 2">
    <name type="scientific">Bagarius yarrelli</name>
    <name type="common">Goonch</name>
    <name type="synonym">Bagrus yarrelli</name>
    <dbReference type="NCBI Taxonomy" id="175774"/>
    <lineage>
        <taxon>Eukaryota</taxon>
        <taxon>Metazoa</taxon>
        <taxon>Chordata</taxon>
        <taxon>Craniata</taxon>
        <taxon>Vertebrata</taxon>
        <taxon>Euteleostomi</taxon>
        <taxon>Actinopterygii</taxon>
        <taxon>Neopterygii</taxon>
        <taxon>Teleostei</taxon>
        <taxon>Ostariophysi</taxon>
        <taxon>Siluriformes</taxon>
        <taxon>Sisoridae</taxon>
        <taxon>Sisorinae</taxon>
        <taxon>Bagarius</taxon>
    </lineage>
</organism>
<comment type="caution">
    <text evidence="1">The sequence shown here is derived from an EMBL/GenBank/DDBJ whole genome shotgun (WGS) entry which is preliminary data.</text>
</comment>
<accession>A0A556TJK4</accession>
<gene>
    <name evidence="1" type="ORF">Baya_0903</name>
</gene>
<proteinExistence type="predicted"/>
<evidence type="ECO:0000313" key="2">
    <source>
        <dbReference type="Proteomes" id="UP000319801"/>
    </source>
</evidence>
<keyword evidence="2" id="KW-1185">Reference proteome</keyword>
<protein>
    <submittedName>
        <fullName evidence="1">Uncharacterized protein</fullName>
    </submittedName>
</protein>
<dbReference type="Proteomes" id="UP000319801">
    <property type="component" value="Unassembled WGS sequence"/>
</dbReference>
<dbReference type="OrthoDB" id="10354274at2759"/>